<dbReference type="AlphaFoldDB" id="A0AAD8UZZ1"/>
<reference evidence="2" key="1">
    <citation type="submission" date="2021-06" db="EMBL/GenBank/DDBJ databases">
        <title>Comparative genomics, transcriptomics and evolutionary studies reveal genomic signatures of adaptation to plant cell wall in hemibiotrophic fungi.</title>
        <authorList>
            <consortium name="DOE Joint Genome Institute"/>
            <person name="Baroncelli R."/>
            <person name="Diaz J.F."/>
            <person name="Benocci T."/>
            <person name="Peng M."/>
            <person name="Battaglia E."/>
            <person name="Haridas S."/>
            <person name="Andreopoulos W."/>
            <person name="Labutti K."/>
            <person name="Pangilinan J."/>
            <person name="Floch G.L."/>
            <person name="Makela M.R."/>
            <person name="Henrissat B."/>
            <person name="Grigoriev I.V."/>
            <person name="Crouch J.A."/>
            <person name="De Vries R.P."/>
            <person name="Sukno S.A."/>
            <person name="Thon M.R."/>
        </authorList>
    </citation>
    <scope>NUCLEOTIDE SEQUENCE</scope>
    <source>
        <strain evidence="2">CBS 125086</strain>
    </source>
</reference>
<accession>A0AAD8UZZ1</accession>
<dbReference type="EMBL" id="JAHLJV010000063">
    <property type="protein sequence ID" value="KAK1579710.1"/>
    <property type="molecule type" value="Genomic_DNA"/>
</dbReference>
<feature type="region of interest" description="Disordered" evidence="1">
    <location>
        <begin position="131"/>
        <end position="168"/>
    </location>
</feature>
<evidence type="ECO:0000313" key="3">
    <source>
        <dbReference type="Proteomes" id="UP001230504"/>
    </source>
</evidence>
<sequence length="168" mass="17686">MDTETEMIPSSPHPTTSECPDLSGCVLRLDRASPGLPLPLLGLGGAKGVRSRGEARSMVMVGPPVVTQLDNPGCAWLGAGRVHDAGCSNNGVTCSPLVQKHREEGKAMVAFCIFSKISFVLRSFGGGKPQKLGVSLSRGPPSPSPSLYPRSLQSEMHVESRSSSVFKV</sequence>
<dbReference type="GeneID" id="85436784"/>
<proteinExistence type="predicted"/>
<comment type="caution">
    <text evidence="2">The sequence shown here is derived from an EMBL/GenBank/DDBJ whole genome shotgun (WGS) entry which is preliminary data.</text>
</comment>
<evidence type="ECO:0000256" key="1">
    <source>
        <dbReference type="SAM" id="MobiDB-lite"/>
    </source>
</evidence>
<evidence type="ECO:0000313" key="2">
    <source>
        <dbReference type="EMBL" id="KAK1579710.1"/>
    </source>
</evidence>
<protein>
    <submittedName>
        <fullName evidence="2">Uncharacterized protein</fullName>
    </submittedName>
</protein>
<dbReference type="Proteomes" id="UP001230504">
    <property type="component" value="Unassembled WGS sequence"/>
</dbReference>
<organism evidence="2 3">
    <name type="scientific">Colletotrichum navitas</name>
    <dbReference type="NCBI Taxonomy" id="681940"/>
    <lineage>
        <taxon>Eukaryota</taxon>
        <taxon>Fungi</taxon>
        <taxon>Dikarya</taxon>
        <taxon>Ascomycota</taxon>
        <taxon>Pezizomycotina</taxon>
        <taxon>Sordariomycetes</taxon>
        <taxon>Hypocreomycetidae</taxon>
        <taxon>Glomerellales</taxon>
        <taxon>Glomerellaceae</taxon>
        <taxon>Colletotrichum</taxon>
        <taxon>Colletotrichum graminicola species complex</taxon>
    </lineage>
</organism>
<dbReference type="RefSeq" id="XP_060410818.1">
    <property type="nucleotide sequence ID" value="XM_060552544.1"/>
</dbReference>
<name>A0AAD8UZZ1_9PEZI</name>
<feature type="region of interest" description="Disordered" evidence="1">
    <location>
        <begin position="1"/>
        <end position="20"/>
    </location>
</feature>
<gene>
    <name evidence="2" type="ORF">LY79DRAFT_336865</name>
</gene>
<keyword evidence="3" id="KW-1185">Reference proteome</keyword>